<keyword evidence="1" id="KW-1133">Transmembrane helix</keyword>
<sequence length="83" mass="9878">MIKKMLFILVSGLCLCFFFHWDVKKGYNAYIRVHPLIETPVYQGKLALYTEEIICILLYFKIYKKQKNMCIFNFLSFGPTKLV</sequence>
<gene>
    <name evidence="2" type="ORF">HNP21_005331</name>
</gene>
<organism evidence="2 3">
    <name type="scientific">Priestia aryabhattai</name>
    <name type="common">Bacillus aryabhattai</name>
    <dbReference type="NCBI Taxonomy" id="412384"/>
    <lineage>
        <taxon>Bacteria</taxon>
        <taxon>Bacillati</taxon>
        <taxon>Bacillota</taxon>
        <taxon>Bacilli</taxon>
        <taxon>Bacillales</taxon>
        <taxon>Bacillaceae</taxon>
        <taxon>Priestia</taxon>
    </lineage>
</organism>
<protein>
    <submittedName>
        <fullName evidence="2">Uncharacterized protein</fullName>
    </submittedName>
</protein>
<evidence type="ECO:0000256" key="1">
    <source>
        <dbReference type="SAM" id="Phobius"/>
    </source>
</evidence>
<reference evidence="2" key="1">
    <citation type="submission" date="2020-08" db="EMBL/GenBank/DDBJ databases">
        <title>Functional genomics of gut bacteria from endangered species of beetles.</title>
        <authorList>
            <person name="Carlos-Shanley C."/>
        </authorList>
    </citation>
    <scope>NUCLEOTIDE SEQUENCE [LARGE SCALE GENOMIC DNA]</scope>
    <source>
        <strain evidence="2">S00060</strain>
    </source>
</reference>
<evidence type="ECO:0000313" key="2">
    <source>
        <dbReference type="EMBL" id="MBA9042198.1"/>
    </source>
</evidence>
<keyword evidence="3" id="KW-1185">Reference proteome</keyword>
<keyword evidence="1" id="KW-0812">Transmembrane</keyword>
<name>A0A7W3RI42_PRIAR</name>
<feature type="transmembrane region" description="Helical" evidence="1">
    <location>
        <begin position="41"/>
        <end position="60"/>
    </location>
</feature>
<dbReference type="AlphaFoldDB" id="A0A7W3RI42"/>
<comment type="caution">
    <text evidence="2">The sequence shown here is derived from an EMBL/GenBank/DDBJ whole genome shotgun (WGS) entry which is preliminary data.</text>
</comment>
<dbReference type="Proteomes" id="UP000543174">
    <property type="component" value="Unassembled WGS sequence"/>
</dbReference>
<proteinExistence type="predicted"/>
<evidence type="ECO:0000313" key="3">
    <source>
        <dbReference type="Proteomes" id="UP000543174"/>
    </source>
</evidence>
<keyword evidence="1" id="KW-0472">Membrane</keyword>
<dbReference type="EMBL" id="JACJHT010000009">
    <property type="protein sequence ID" value="MBA9042198.1"/>
    <property type="molecule type" value="Genomic_DNA"/>
</dbReference>
<accession>A0A7W3RI42</accession>